<keyword evidence="5" id="KW-1185">Reference proteome</keyword>
<dbReference type="InterPro" id="IPR003140">
    <property type="entry name" value="PLipase/COase/thioEstase"/>
</dbReference>
<gene>
    <name evidence="4" type="ORF">GCM10011357_19220</name>
</gene>
<evidence type="ECO:0000256" key="2">
    <source>
        <dbReference type="SAM" id="SignalP"/>
    </source>
</evidence>
<evidence type="ECO:0000313" key="5">
    <source>
        <dbReference type="Proteomes" id="UP000614272"/>
    </source>
</evidence>
<feature type="chain" id="PRO_5046650545" evidence="2">
    <location>
        <begin position="37"/>
        <end position="279"/>
    </location>
</feature>
<dbReference type="SUPFAM" id="SSF53474">
    <property type="entry name" value="alpha/beta-Hydrolases"/>
    <property type="match status" value="1"/>
</dbReference>
<evidence type="ECO:0000313" key="4">
    <source>
        <dbReference type="EMBL" id="GGD63991.1"/>
    </source>
</evidence>
<sequence>MPNGMVEYLYLKQLSKIMKSVLLLAMLLCLCTSVHAGDSFGFEAKTYSHGGQSLNYRILYPADFEPQKTYPLVLFLHGAGERGDDNLAQLTHGAELFAREDVRREYPAIVVFPQAPENDYWANVDVLRESQPYQLQFADISAQPTDAMQLVLALTDVLSAEPFVDKQRVYVGGLSMGAMGTYEILARRPHLFAAAIAICGGGNVNNAAHYQKELHIWAFHGTEDKVVDASLSEEMVAAINQHGGNARLTLYKDTNHNSWDKAFAEPALLPWLFTQRLDE</sequence>
<dbReference type="PANTHER" id="PTHR43037">
    <property type="entry name" value="UNNAMED PRODUCT-RELATED"/>
    <property type="match status" value="1"/>
</dbReference>
<reference evidence="5" key="1">
    <citation type="journal article" date="2019" name="Int. J. Syst. Evol. Microbiol.">
        <title>The Global Catalogue of Microorganisms (GCM) 10K type strain sequencing project: providing services to taxonomists for standard genome sequencing and annotation.</title>
        <authorList>
            <consortium name="The Broad Institute Genomics Platform"/>
            <consortium name="The Broad Institute Genome Sequencing Center for Infectious Disease"/>
            <person name="Wu L."/>
            <person name="Ma J."/>
        </authorList>
    </citation>
    <scope>NUCLEOTIDE SEQUENCE [LARGE SCALE GENOMIC DNA]</scope>
    <source>
        <strain evidence="5">CGMCC 1.12923</strain>
    </source>
</reference>
<name>A0ABQ1RCK0_9ALTE</name>
<evidence type="ECO:0000256" key="1">
    <source>
        <dbReference type="ARBA" id="ARBA00022729"/>
    </source>
</evidence>
<comment type="caution">
    <text evidence="4">The sequence shown here is derived from an EMBL/GenBank/DDBJ whole genome shotgun (WGS) entry which is preliminary data.</text>
</comment>
<dbReference type="PANTHER" id="PTHR43037:SF1">
    <property type="entry name" value="BLL1128 PROTEIN"/>
    <property type="match status" value="1"/>
</dbReference>
<feature type="signal peptide" evidence="2">
    <location>
        <begin position="1"/>
        <end position="36"/>
    </location>
</feature>
<accession>A0ABQ1RCK0</accession>
<feature type="domain" description="Phospholipase/carboxylesterase/thioesterase" evidence="3">
    <location>
        <begin position="67"/>
        <end position="263"/>
    </location>
</feature>
<keyword evidence="1 2" id="KW-0732">Signal</keyword>
<organism evidence="4 5">
    <name type="scientific">Lacimicrobium alkaliphilum</name>
    <dbReference type="NCBI Taxonomy" id="1526571"/>
    <lineage>
        <taxon>Bacteria</taxon>
        <taxon>Pseudomonadati</taxon>
        <taxon>Pseudomonadota</taxon>
        <taxon>Gammaproteobacteria</taxon>
        <taxon>Alteromonadales</taxon>
        <taxon>Alteromonadaceae</taxon>
        <taxon>Lacimicrobium</taxon>
    </lineage>
</organism>
<proteinExistence type="predicted"/>
<dbReference type="InterPro" id="IPR029058">
    <property type="entry name" value="AB_hydrolase_fold"/>
</dbReference>
<dbReference type="Gene3D" id="3.40.50.1820">
    <property type="entry name" value="alpha/beta hydrolase"/>
    <property type="match status" value="1"/>
</dbReference>
<dbReference type="EMBL" id="BMGJ01000006">
    <property type="protein sequence ID" value="GGD63991.1"/>
    <property type="molecule type" value="Genomic_DNA"/>
</dbReference>
<dbReference type="Pfam" id="PF02230">
    <property type="entry name" value="Abhydrolase_2"/>
    <property type="match status" value="1"/>
</dbReference>
<dbReference type="InterPro" id="IPR050955">
    <property type="entry name" value="Plant_Biomass_Hydrol_Est"/>
</dbReference>
<evidence type="ECO:0000259" key="3">
    <source>
        <dbReference type="Pfam" id="PF02230"/>
    </source>
</evidence>
<dbReference type="Proteomes" id="UP000614272">
    <property type="component" value="Unassembled WGS sequence"/>
</dbReference>
<protein>
    <submittedName>
        <fullName evidence="4">Phospholipase</fullName>
    </submittedName>
</protein>